<dbReference type="PANTHER" id="PTHR40375">
    <property type="entry name" value="SPORULATION-SPECIFIC PROTEIN 22"/>
    <property type="match status" value="1"/>
</dbReference>
<keyword evidence="2" id="KW-1185">Reference proteome</keyword>
<organism evidence="1 2">
    <name type="scientific">Coccomyxa viridis</name>
    <dbReference type="NCBI Taxonomy" id="1274662"/>
    <lineage>
        <taxon>Eukaryota</taxon>
        <taxon>Viridiplantae</taxon>
        <taxon>Chlorophyta</taxon>
        <taxon>core chlorophytes</taxon>
        <taxon>Trebouxiophyceae</taxon>
        <taxon>Trebouxiophyceae incertae sedis</taxon>
        <taxon>Coccomyxaceae</taxon>
        <taxon>Coccomyxa</taxon>
    </lineage>
</organism>
<dbReference type="EMBL" id="CAXHTA020000003">
    <property type="protein sequence ID" value="CAL5220295.1"/>
    <property type="molecule type" value="Genomic_DNA"/>
</dbReference>
<name>A0ABP1FK13_9CHLO</name>
<dbReference type="Proteomes" id="UP001497392">
    <property type="component" value="Unassembled WGS sequence"/>
</dbReference>
<proteinExistence type="predicted"/>
<comment type="caution">
    <text evidence="1">The sequence shown here is derived from an EMBL/GenBank/DDBJ whole genome shotgun (WGS) entry which is preliminary data.</text>
</comment>
<dbReference type="InterPro" id="IPR039057">
    <property type="entry name" value="Spo22/ZIP4"/>
</dbReference>
<protein>
    <submittedName>
        <fullName evidence="1">G2280 protein</fullName>
    </submittedName>
</protein>
<evidence type="ECO:0000313" key="1">
    <source>
        <dbReference type="EMBL" id="CAL5220295.1"/>
    </source>
</evidence>
<evidence type="ECO:0000313" key="2">
    <source>
        <dbReference type="Proteomes" id="UP001497392"/>
    </source>
</evidence>
<sequence length="423" mass="46032">MENLPRRSLLEQARETTDKLLPDYNFTQVPPGAETPGGKLNALLFQLRSLTEINPRVELSSEETGDLGHIVVKLLEWCADVLDTPGVLQHSVATIRRDTSSLVKFMNDDSLCTIDERSIKLAIYHKMGAACARAGASEAALTAYSKAQNVCMRLVKDLDGAHLPEAQHADIMTACLDFTLNRLSHAWKLHQEATASELLSQAACIATQATLPWQLRFLMYRQIILACLDRDQHCLSAQDKDALSQLVCALQSIIEELDSHKDVAEVESSQKQATSLHVQVLRLLSQEFLINGQALHALACMKHLRELQDPIADHPSLCLTAIEALIQVGQPEEAGAELQALVANKGASAIQCLAGLTAAIAAPSCKAAVRAAAVQIIIKRGREDMTVVLYIVDILMKAAKRDSSLALRSILASINGQLQPGSF</sequence>
<accession>A0ABP1FK13</accession>
<dbReference type="PANTHER" id="PTHR40375:SF2">
    <property type="entry name" value="SPORULATION-SPECIFIC PROTEIN 22"/>
    <property type="match status" value="1"/>
</dbReference>
<reference evidence="1 2" key="1">
    <citation type="submission" date="2024-06" db="EMBL/GenBank/DDBJ databases">
        <authorList>
            <person name="Kraege A."/>
            <person name="Thomma B."/>
        </authorList>
    </citation>
    <scope>NUCLEOTIDE SEQUENCE [LARGE SCALE GENOMIC DNA]</scope>
</reference>
<gene>
    <name evidence="1" type="primary">g2280</name>
    <name evidence="1" type="ORF">VP750_LOCUS1954</name>
</gene>